<dbReference type="GO" id="GO:0005953">
    <property type="term" value="C:CAAX-protein geranylgeranyltransferase complex"/>
    <property type="evidence" value="ECO:0007669"/>
    <property type="project" value="TreeGrafter"/>
</dbReference>
<dbReference type="OrthoDB" id="24893at2759"/>
<dbReference type="Proteomes" id="UP000030678">
    <property type="component" value="Unassembled WGS sequence"/>
</dbReference>
<keyword evidence="7" id="KW-0862">Zinc</keyword>
<dbReference type="AlphaFoldDB" id="V9DT91"/>
<dbReference type="Gene3D" id="1.50.10.20">
    <property type="match status" value="1"/>
</dbReference>
<feature type="compositionally biased region" description="Acidic residues" evidence="8">
    <location>
        <begin position="271"/>
        <end position="286"/>
    </location>
</feature>
<proteinExistence type="inferred from homology"/>
<dbReference type="PANTHER" id="PTHR11774">
    <property type="entry name" value="GERANYLGERANYL TRANSFERASE TYPE BETA SUBUNIT"/>
    <property type="match status" value="1"/>
</dbReference>
<protein>
    <recommendedName>
        <fullName evidence="9">Prenyltransferase alpha-alpha toroid domain-containing protein</fullName>
    </recommendedName>
</protein>
<accession>V9DT91</accession>
<organism evidence="10 11">
    <name type="scientific">Cladophialophora carrionii CBS 160.54</name>
    <dbReference type="NCBI Taxonomy" id="1279043"/>
    <lineage>
        <taxon>Eukaryota</taxon>
        <taxon>Fungi</taxon>
        <taxon>Dikarya</taxon>
        <taxon>Ascomycota</taxon>
        <taxon>Pezizomycotina</taxon>
        <taxon>Eurotiomycetes</taxon>
        <taxon>Chaetothyriomycetidae</taxon>
        <taxon>Chaetothyriales</taxon>
        <taxon>Herpotrichiellaceae</taxon>
        <taxon>Cladophialophora</taxon>
    </lineage>
</organism>
<keyword evidence="3" id="KW-0637">Prenyltransferase</keyword>
<dbReference type="Pfam" id="PF00432">
    <property type="entry name" value="Prenyltrans"/>
    <property type="match status" value="1"/>
</dbReference>
<comment type="similarity">
    <text evidence="2">Belongs to the protein prenyltransferase subunit beta family.</text>
</comment>
<evidence type="ECO:0000259" key="9">
    <source>
        <dbReference type="Pfam" id="PF00432"/>
    </source>
</evidence>
<evidence type="ECO:0000313" key="11">
    <source>
        <dbReference type="Proteomes" id="UP000030678"/>
    </source>
</evidence>
<evidence type="ECO:0000256" key="8">
    <source>
        <dbReference type="SAM" id="MobiDB-lite"/>
    </source>
</evidence>
<keyword evidence="5" id="KW-0479">Metal-binding</keyword>
<dbReference type="InterPro" id="IPR008930">
    <property type="entry name" value="Terpenoid_cyclase/PrenylTrfase"/>
</dbReference>
<evidence type="ECO:0000256" key="1">
    <source>
        <dbReference type="ARBA" id="ARBA00001947"/>
    </source>
</evidence>
<evidence type="ECO:0000256" key="4">
    <source>
        <dbReference type="ARBA" id="ARBA00022679"/>
    </source>
</evidence>
<evidence type="ECO:0000256" key="6">
    <source>
        <dbReference type="ARBA" id="ARBA00022737"/>
    </source>
</evidence>
<feature type="domain" description="Prenyltransferase alpha-alpha toroid" evidence="9">
    <location>
        <begin position="11"/>
        <end position="433"/>
    </location>
</feature>
<dbReference type="HOGENOM" id="CLU_028946_2_0_1"/>
<gene>
    <name evidence="10" type="ORF">G647_01655</name>
</gene>
<evidence type="ECO:0000256" key="3">
    <source>
        <dbReference type="ARBA" id="ARBA00022602"/>
    </source>
</evidence>
<dbReference type="InterPro" id="IPR001330">
    <property type="entry name" value="Prenyltrans"/>
</dbReference>
<dbReference type="SUPFAM" id="SSF48239">
    <property type="entry name" value="Terpenoid cyclases/Protein prenyltransferases"/>
    <property type="match status" value="1"/>
</dbReference>
<dbReference type="GeneID" id="19980148"/>
<sequence>MPPVEGQAYHLDKERHIKYWKRCAQILPEPYTAGESSRMSFGFFIVAALDLLGALDTVVPATEKRSWIEWIYGCQVVHTGGFRGFTGTMMGGLRSYHNWHWDPANLPNTFFALATLVLLGDGLGRVKKRECLAWVRSLQRPNGSFGEFLGEDDAVEGADDPRHCMCAVGIMKILQGIGGKGGGQTGEDHTPFDELGLRRYIANCQSIEGGIGQAPLLEPHSGLNYCGIATLSFLSLLQTPAVSMDEMARQAKVDLASCTRWMLDRQTTWIEEQEDKDENDDDDEGQPEDRPAPEQQNKHLEPQQSLFDLSPMQERLESETLIAGFCGRCGKMADTCYCFWNVGALAILRRHHLVDTEAMRRYLLGKVTHIIGGFAKGPGELPGEWAPRLPNRVFADSGSLQATTDLLHSYLGLATLAIYNEPGLKAFDPTFCMSVEAVERLNNLG</sequence>
<evidence type="ECO:0000256" key="7">
    <source>
        <dbReference type="ARBA" id="ARBA00022833"/>
    </source>
</evidence>
<dbReference type="RefSeq" id="XP_008723276.1">
    <property type="nucleotide sequence ID" value="XM_008725054.1"/>
</dbReference>
<name>V9DT91_9EURO</name>
<reference evidence="10 11" key="1">
    <citation type="submission" date="2013-03" db="EMBL/GenBank/DDBJ databases">
        <title>The Genome Sequence of Cladophialophora carrionii CBS 160.54.</title>
        <authorList>
            <consortium name="The Broad Institute Genomics Platform"/>
            <person name="Cuomo C."/>
            <person name="de Hoog S."/>
            <person name="Gorbushina A."/>
            <person name="Walker B."/>
            <person name="Young S.K."/>
            <person name="Zeng Q."/>
            <person name="Gargeya S."/>
            <person name="Fitzgerald M."/>
            <person name="Haas B."/>
            <person name="Abouelleil A."/>
            <person name="Allen A.W."/>
            <person name="Alvarado L."/>
            <person name="Arachchi H.M."/>
            <person name="Berlin A.M."/>
            <person name="Chapman S.B."/>
            <person name="Gainer-Dewar J."/>
            <person name="Goldberg J."/>
            <person name="Griggs A."/>
            <person name="Gujja S."/>
            <person name="Hansen M."/>
            <person name="Howarth C."/>
            <person name="Imamovic A."/>
            <person name="Ireland A."/>
            <person name="Larimer J."/>
            <person name="McCowan C."/>
            <person name="Murphy C."/>
            <person name="Pearson M."/>
            <person name="Poon T.W."/>
            <person name="Priest M."/>
            <person name="Roberts A."/>
            <person name="Saif S."/>
            <person name="Shea T."/>
            <person name="Sisk P."/>
            <person name="Sykes S."/>
            <person name="Wortman J."/>
            <person name="Nusbaum C."/>
            <person name="Birren B."/>
        </authorList>
    </citation>
    <scope>NUCLEOTIDE SEQUENCE [LARGE SCALE GENOMIC DNA]</scope>
    <source>
        <strain evidence="10 11">CBS 160.54</strain>
    </source>
</reference>
<evidence type="ECO:0000256" key="2">
    <source>
        <dbReference type="ARBA" id="ARBA00010497"/>
    </source>
</evidence>
<comment type="cofactor">
    <cofactor evidence="1">
        <name>Zn(2+)</name>
        <dbReference type="ChEBI" id="CHEBI:29105"/>
    </cofactor>
</comment>
<dbReference type="PANTHER" id="PTHR11774:SF4">
    <property type="entry name" value="GERANYLGERANYL TRANSFERASE TYPE-1 SUBUNIT BETA"/>
    <property type="match status" value="1"/>
</dbReference>
<dbReference type="VEuPathDB" id="FungiDB:G647_01655"/>
<keyword evidence="6" id="KW-0677">Repeat</keyword>
<evidence type="ECO:0000256" key="5">
    <source>
        <dbReference type="ARBA" id="ARBA00022723"/>
    </source>
</evidence>
<dbReference type="EMBL" id="KB822697">
    <property type="protein sequence ID" value="ETI29202.1"/>
    <property type="molecule type" value="Genomic_DNA"/>
</dbReference>
<dbReference type="GO" id="GO:0004662">
    <property type="term" value="F:CAAX-protein geranylgeranyltransferase activity"/>
    <property type="evidence" value="ECO:0007669"/>
    <property type="project" value="TreeGrafter"/>
</dbReference>
<feature type="region of interest" description="Disordered" evidence="8">
    <location>
        <begin position="269"/>
        <end position="304"/>
    </location>
</feature>
<dbReference type="GO" id="GO:0046872">
    <property type="term" value="F:metal ion binding"/>
    <property type="evidence" value="ECO:0007669"/>
    <property type="project" value="UniProtKB-KW"/>
</dbReference>
<evidence type="ECO:0000313" key="10">
    <source>
        <dbReference type="EMBL" id="ETI29202.1"/>
    </source>
</evidence>
<feature type="compositionally biased region" description="Basic and acidic residues" evidence="8">
    <location>
        <begin position="287"/>
        <end position="301"/>
    </location>
</feature>
<keyword evidence="4" id="KW-0808">Transferase</keyword>
<dbReference type="InterPro" id="IPR045089">
    <property type="entry name" value="PGGT1B-like"/>
</dbReference>